<dbReference type="RefSeq" id="WP_141462318.1">
    <property type="nucleotide sequence ID" value="NZ_CP038141.1"/>
</dbReference>
<dbReference type="AlphaFoldDB" id="A0A4Y6UPF4"/>
<proteinExistence type="predicted"/>
<feature type="chain" id="PRO_5021400855" description="DUF4136 domain-containing protein" evidence="1">
    <location>
        <begin position="21"/>
        <end position="145"/>
    </location>
</feature>
<dbReference type="Proteomes" id="UP000316313">
    <property type="component" value="Chromosome"/>
</dbReference>
<dbReference type="PROSITE" id="PS51257">
    <property type="entry name" value="PROKAR_LIPOPROTEIN"/>
    <property type="match status" value="1"/>
</dbReference>
<evidence type="ECO:0000313" key="2">
    <source>
        <dbReference type="EMBL" id="QDH17935.1"/>
    </source>
</evidence>
<evidence type="ECO:0000313" key="3">
    <source>
        <dbReference type="Proteomes" id="UP000316313"/>
    </source>
</evidence>
<accession>A0A4Y6UPF4</accession>
<evidence type="ECO:0008006" key="4">
    <source>
        <dbReference type="Google" id="ProtNLM"/>
    </source>
</evidence>
<keyword evidence="3" id="KW-1185">Reference proteome</keyword>
<organism evidence="2 3">
    <name type="scientific">Swingsia samuiensis</name>
    <dbReference type="NCBI Taxonomy" id="1293412"/>
    <lineage>
        <taxon>Bacteria</taxon>
        <taxon>Pseudomonadati</taxon>
        <taxon>Pseudomonadota</taxon>
        <taxon>Alphaproteobacteria</taxon>
        <taxon>Acetobacterales</taxon>
        <taxon>Acetobacteraceae</taxon>
        <taxon>Swingsia</taxon>
    </lineage>
</organism>
<sequence>MTLAKKTQLLFLMSFLTLSACDIPTVQQKQVLNSMVGKSEVDIVREFGVPSKSYQAQGHSFLAYIDNETQYSPGSIGMGYGWDSYGWGGGPGWGWGGGPGWGWGGGPGMGWSGGIPPTYYNTSCQTTFELVNDRVIGWTMRGNGC</sequence>
<keyword evidence="1" id="KW-0732">Signal</keyword>
<reference evidence="2 3" key="1">
    <citation type="submission" date="2019-03" db="EMBL/GenBank/DDBJ databases">
        <title>The complete genome sequence of Swingsia samuiensis NBRC107927(T).</title>
        <authorList>
            <person name="Chua K.-O."/>
            <person name="Chan K.-G."/>
            <person name="See-Too W.-S."/>
        </authorList>
    </citation>
    <scope>NUCLEOTIDE SEQUENCE [LARGE SCALE GENOMIC DNA]</scope>
    <source>
        <strain evidence="2 3">AH83</strain>
    </source>
</reference>
<evidence type="ECO:0000256" key="1">
    <source>
        <dbReference type="SAM" id="SignalP"/>
    </source>
</evidence>
<name>A0A4Y6UPF4_9PROT</name>
<feature type="signal peptide" evidence="1">
    <location>
        <begin position="1"/>
        <end position="20"/>
    </location>
</feature>
<dbReference type="EMBL" id="CP038141">
    <property type="protein sequence ID" value="QDH17935.1"/>
    <property type="molecule type" value="Genomic_DNA"/>
</dbReference>
<protein>
    <recommendedName>
        <fullName evidence="4">DUF4136 domain-containing protein</fullName>
    </recommendedName>
</protein>
<gene>
    <name evidence="2" type="ORF">E3D00_01315</name>
</gene>
<dbReference type="OrthoDB" id="7284935at2"/>
<dbReference type="KEGG" id="ssam:E3D00_01315"/>